<reference evidence="1 2" key="1">
    <citation type="submission" date="2024-02" db="EMBL/GenBank/DDBJ databases">
        <title>Bacteria isolated from the canopy kelp, Nereocystis luetkeana.</title>
        <authorList>
            <person name="Pfister C.A."/>
            <person name="Younker I.T."/>
            <person name="Light S.H."/>
        </authorList>
    </citation>
    <scope>NUCLEOTIDE SEQUENCE [LARGE SCALE GENOMIC DNA]</scope>
    <source>
        <strain evidence="1 2">TI.1.05</strain>
    </source>
</reference>
<keyword evidence="1" id="KW-0413">Isomerase</keyword>
<comment type="caution">
    <text evidence="1">The sequence shown here is derived from an EMBL/GenBank/DDBJ whole genome shotgun (WGS) entry which is preliminary data.</text>
</comment>
<accession>A0ABU9GRL6</accession>
<protein>
    <submittedName>
        <fullName evidence="1">Protein-disulfide isomerase</fullName>
    </submittedName>
</protein>
<dbReference type="Proteomes" id="UP001369082">
    <property type="component" value="Unassembled WGS sequence"/>
</dbReference>
<dbReference type="EMBL" id="JBAKAZ010000036">
    <property type="protein sequence ID" value="MEL0629973.1"/>
    <property type="molecule type" value="Genomic_DNA"/>
</dbReference>
<organism evidence="1 2">
    <name type="scientific">Psychromonas aquatilis</name>
    <dbReference type="NCBI Taxonomy" id="2005072"/>
    <lineage>
        <taxon>Bacteria</taxon>
        <taxon>Pseudomonadati</taxon>
        <taxon>Pseudomonadota</taxon>
        <taxon>Gammaproteobacteria</taxon>
        <taxon>Alteromonadales</taxon>
        <taxon>Psychromonadaceae</taxon>
        <taxon>Psychromonas</taxon>
    </lineage>
</organism>
<dbReference type="SUPFAM" id="SSF52833">
    <property type="entry name" value="Thioredoxin-like"/>
    <property type="match status" value="1"/>
</dbReference>
<gene>
    <name evidence="1" type="ORF">V6256_10185</name>
</gene>
<name>A0ABU9GRL6_9GAMM</name>
<keyword evidence="2" id="KW-1185">Reference proteome</keyword>
<proteinExistence type="predicted"/>
<sequence length="200" mass="22590">MSSELYFIYDSHCPWSYAATPLVVALSEAFPEMEIHAWHCANYDGGNSVGFNTIKSVERESDVTFSQKYMRFVDSPKNSIISANLLTWLATKQSDKFLPVLQAMQHEHFVEGNSLGKKIDFFELSEELKLSIPNKVFKEELSKDAMFVQSDISELQEFMGTAAFPALLLVHNDNAVLLNHAQYLSNPKSIVSDVSKQLQD</sequence>
<dbReference type="Gene3D" id="3.40.30.10">
    <property type="entry name" value="Glutaredoxin"/>
    <property type="match status" value="1"/>
</dbReference>
<dbReference type="RefSeq" id="WP_341598106.1">
    <property type="nucleotide sequence ID" value="NZ_JBAKAZ010000036.1"/>
</dbReference>
<dbReference type="InterPro" id="IPR036249">
    <property type="entry name" value="Thioredoxin-like_sf"/>
</dbReference>
<evidence type="ECO:0000313" key="2">
    <source>
        <dbReference type="Proteomes" id="UP001369082"/>
    </source>
</evidence>
<dbReference type="GO" id="GO:0016853">
    <property type="term" value="F:isomerase activity"/>
    <property type="evidence" value="ECO:0007669"/>
    <property type="project" value="UniProtKB-KW"/>
</dbReference>
<evidence type="ECO:0000313" key="1">
    <source>
        <dbReference type="EMBL" id="MEL0629973.1"/>
    </source>
</evidence>